<name>A0AAJ1Y7D1_SERFO</name>
<proteinExistence type="predicted"/>
<dbReference type="Proteomes" id="UP001224622">
    <property type="component" value="Unassembled WGS sequence"/>
</dbReference>
<evidence type="ECO:0000313" key="2">
    <source>
        <dbReference type="Proteomes" id="UP001224622"/>
    </source>
</evidence>
<gene>
    <name evidence="1" type="ORF">RDT67_02750</name>
</gene>
<organism evidence="1 2">
    <name type="scientific">Serratia fonticola</name>
    <dbReference type="NCBI Taxonomy" id="47917"/>
    <lineage>
        <taxon>Bacteria</taxon>
        <taxon>Pseudomonadati</taxon>
        <taxon>Pseudomonadota</taxon>
        <taxon>Gammaproteobacteria</taxon>
        <taxon>Enterobacterales</taxon>
        <taxon>Yersiniaceae</taxon>
        <taxon>Serratia</taxon>
    </lineage>
</organism>
<sequence>MATDRKDCYVTEESAFESEYANSRLRITLETLSRRPDGSVMPGFDGRFIKLGCVPQLHIRRKNSRIQP</sequence>
<dbReference type="AlphaFoldDB" id="A0AAJ1Y7D1"/>
<protein>
    <submittedName>
        <fullName evidence="1">Uncharacterized protein</fullName>
    </submittedName>
</protein>
<evidence type="ECO:0000313" key="1">
    <source>
        <dbReference type="EMBL" id="MDQ9125346.1"/>
    </source>
</evidence>
<feature type="non-terminal residue" evidence="1">
    <location>
        <position position="68"/>
    </location>
</feature>
<dbReference type="EMBL" id="JAVIGA010000002">
    <property type="protein sequence ID" value="MDQ9125346.1"/>
    <property type="molecule type" value="Genomic_DNA"/>
</dbReference>
<reference evidence="1" key="1">
    <citation type="submission" date="2023-08" db="EMBL/GenBank/DDBJ databases">
        <title>The Comparative Genomic Analysis of Yersiniaceae from Polar Regions.</title>
        <authorList>
            <person name="Goncharov A."/>
            <person name="Aslanov B."/>
            <person name="Kolodzhieva V."/>
            <person name="Azarov D."/>
            <person name="Mochov A."/>
            <person name="Lebedeva E."/>
        </authorList>
    </citation>
    <scope>NUCLEOTIDE SEQUENCE</scope>
    <source>
        <strain evidence="1">Vf</strain>
    </source>
</reference>
<accession>A0AAJ1Y7D1</accession>
<comment type="caution">
    <text evidence="1">The sequence shown here is derived from an EMBL/GenBank/DDBJ whole genome shotgun (WGS) entry which is preliminary data.</text>
</comment>
<dbReference type="RefSeq" id="WP_309046639.1">
    <property type="nucleotide sequence ID" value="NZ_JAVIGA010000002.1"/>
</dbReference>